<dbReference type="PROSITE" id="PS00303">
    <property type="entry name" value="S100_CABP"/>
    <property type="match status" value="1"/>
</dbReference>
<dbReference type="PROSITE" id="PS50222">
    <property type="entry name" value="EF_HAND_2"/>
    <property type="match status" value="1"/>
</dbReference>
<proteinExistence type="inferred from homology"/>
<dbReference type="InterPro" id="IPR036179">
    <property type="entry name" value="Ig-like_dom_sf"/>
</dbReference>
<dbReference type="SUPFAM" id="SSF48726">
    <property type="entry name" value="Immunoglobulin"/>
    <property type="match status" value="1"/>
</dbReference>
<evidence type="ECO:0000259" key="7">
    <source>
        <dbReference type="PROSITE" id="PS50835"/>
    </source>
</evidence>
<feature type="domain" description="Ig-like" evidence="7">
    <location>
        <begin position="32"/>
        <end position="129"/>
    </location>
</feature>
<dbReference type="KEGG" id="pcw:110212195"/>
<dbReference type="SMART" id="SM00054">
    <property type="entry name" value="EFh"/>
    <property type="match status" value="1"/>
</dbReference>
<dbReference type="PROSITE" id="PS50835">
    <property type="entry name" value="IG_LIKE"/>
    <property type="match status" value="1"/>
</dbReference>
<dbReference type="RefSeq" id="XP_020847758.1">
    <property type="nucleotide sequence ID" value="XM_020992099.1"/>
</dbReference>
<keyword evidence="3" id="KW-0677">Repeat</keyword>
<comment type="similarity">
    <text evidence="1">Belongs to the S-100 family.</text>
</comment>
<dbReference type="PANTHER" id="PTHR11639:SF139">
    <property type="entry name" value="PROTEIN S100-P"/>
    <property type="match status" value="1"/>
</dbReference>
<evidence type="ECO:0000256" key="4">
    <source>
        <dbReference type="ARBA" id="ARBA00022837"/>
    </source>
</evidence>
<dbReference type="CDD" id="cd00213">
    <property type="entry name" value="S-100"/>
    <property type="match status" value="1"/>
</dbReference>
<dbReference type="InParanoid" id="A0A6P5KQ10"/>
<dbReference type="InterPro" id="IPR007110">
    <property type="entry name" value="Ig-like_dom"/>
</dbReference>
<keyword evidence="2" id="KW-0479">Metal-binding</keyword>
<evidence type="ECO:0000259" key="6">
    <source>
        <dbReference type="PROSITE" id="PS50222"/>
    </source>
</evidence>
<keyword evidence="5" id="KW-1133">Transmembrane helix</keyword>
<dbReference type="PANTHER" id="PTHR11639">
    <property type="entry name" value="S100 CALCIUM-BINDING PROTEIN"/>
    <property type="match status" value="1"/>
</dbReference>
<reference evidence="9" key="1">
    <citation type="submission" date="2025-08" db="UniProtKB">
        <authorList>
            <consortium name="RefSeq"/>
        </authorList>
    </citation>
    <scope>IDENTIFICATION</scope>
    <source>
        <tissue evidence="9">Spleen</tissue>
    </source>
</reference>
<dbReference type="SMART" id="SM00409">
    <property type="entry name" value="IG"/>
    <property type="match status" value="1"/>
</dbReference>
<dbReference type="Pfam" id="PF07686">
    <property type="entry name" value="V-set"/>
    <property type="match status" value="1"/>
</dbReference>
<gene>
    <name evidence="9" type="primary">S100P</name>
</gene>
<dbReference type="InterPro" id="IPR013787">
    <property type="entry name" value="S100_Ca-bd_sub"/>
</dbReference>
<sequence length="348" mass="39847">MSILGIFWTFSSVVKIVIILLLLKVLTSVNNLTITQSPSELQLLVGQSAEIICSWNVSSEVEQFRVQWKKVSHVQDSVTHPTKALKDNATLIKKNLYNRSGFTQGTGKEPLELKNLQVHDSGLYLCKITVDIPIYKHAQGPGTLLTVKEKNKKKQWPWWTLVIFLLLTFSACLSYYFKKRKNSKRIEPNRADQEEKEDTEYIEMKRKTKENGRTPSNTTEWSCPIKDNISLPDWTHHQASLFVQRREVKNMDKMSELETAMGMLIDVFDRYAGTGSNKEALTKGELKTLMEKEFPNFVKNGKNDEAVDKLFTDLDNDGDSQVDFNEFVVFVAALTSTCHKYCHQKGPK</sequence>
<feature type="transmembrane region" description="Helical" evidence="5">
    <location>
        <begin position="6"/>
        <end position="26"/>
    </location>
</feature>
<dbReference type="Pfam" id="PF01023">
    <property type="entry name" value="S_100"/>
    <property type="match status" value="1"/>
</dbReference>
<keyword evidence="4" id="KW-0106">Calcium</keyword>
<dbReference type="GO" id="GO:0070062">
    <property type="term" value="C:extracellular exosome"/>
    <property type="evidence" value="ECO:0007669"/>
    <property type="project" value="TreeGrafter"/>
</dbReference>
<dbReference type="InterPro" id="IPR011992">
    <property type="entry name" value="EF-hand-dom_pair"/>
</dbReference>
<keyword evidence="5" id="KW-0472">Membrane</keyword>
<dbReference type="GeneID" id="110212195"/>
<dbReference type="Gene3D" id="2.60.40.10">
    <property type="entry name" value="Immunoglobulins"/>
    <property type="match status" value="1"/>
</dbReference>
<evidence type="ECO:0000256" key="5">
    <source>
        <dbReference type="SAM" id="Phobius"/>
    </source>
</evidence>
<evidence type="ECO:0000256" key="3">
    <source>
        <dbReference type="ARBA" id="ARBA00022737"/>
    </source>
</evidence>
<dbReference type="SUPFAM" id="SSF47473">
    <property type="entry name" value="EF-hand"/>
    <property type="match status" value="1"/>
</dbReference>
<evidence type="ECO:0000256" key="2">
    <source>
        <dbReference type="ARBA" id="ARBA00022723"/>
    </source>
</evidence>
<evidence type="ECO:0000313" key="8">
    <source>
        <dbReference type="Proteomes" id="UP000515140"/>
    </source>
</evidence>
<dbReference type="InterPro" id="IPR003599">
    <property type="entry name" value="Ig_sub"/>
</dbReference>
<keyword evidence="8" id="KW-1185">Reference proteome</keyword>
<dbReference type="AlphaFoldDB" id="A0A6P5KQ10"/>
<dbReference type="InterPro" id="IPR013106">
    <property type="entry name" value="Ig_V-set"/>
</dbReference>
<dbReference type="GO" id="GO:0005737">
    <property type="term" value="C:cytoplasm"/>
    <property type="evidence" value="ECO:0007669"/>
    <property type="project" value="TreeGrafter"/>
</dbReference>
<dbReference type="InterPro" id="IPR034325">
    <property type="entry name" value="S-100_dom"/>
</dbReference>
<dbReference type="Gene3D" id="1.10.238.10">
    <property type="entry name" value="EF-hand"/>
    <property type="match status" value="1"/>
</dbReference>
<dbReference type="GO" id="GO:0043542">
    <property type="term" value="P:endothelial cell migration"/>
    <property type="evidence" value="ECO:0007669"/>
    <property type="project" value="TreeGrafter"/>
</dbReference>
<name>A0A6P5KQ10_PHACI</name>
<dbReference type="GO" id="GO:0046914">
    <property type="term" value="F:transition metal ion binding"/>
    <property type="evidence" value="ECO:0007669"/>
    <property type="project" value="InterPro"/>
</dbReference>
<dbReference type="CTD" id="6286"/>
<dbReference type="InterPro" id="IPR001751">
    <property type="entry name" value="S100/CaBP7/8-like_CS"/>
</dbReference>
<evidence type="ECO:0000313" key="9">
    <source>
        <dbReference type="RefSeq" id="XP_020847758.1"/>
    </source>
</evidence>
<dbReference type="InterPro" id="IPR013783">
    <property type="entry name" value="Ig-like_fold"/>
</dbReference>
<feature type="transmembrane region" description="Helical" evidence="5">
    <location>
        <begin position="158"/>
        <end position="177"/>
    </location>
</feature>
<organism evidence="8 9">
    <name type="scientific">Phascolarctos cinereus</name>
    <name type="common">Koala</name>
    <dbReference type="NCBI Taxonomy" id="38626"/>
    <lineage>
        <taxon>Eukaryota</taxon>
        <taxon>Metazoa</taxon>
        <taxon>Chordata</taxon>
        <taxon>Craniata</taxon>
        <taxon>Vertebrata</taxon>
        <taxon>Euteleostomi</taxon>
        <taxon>Mammalia</taxon>
        <taxon>Metatheria</taxon>
        <taxon>Diprotodontia</taxon>
        <taxon>Phascolarctidae</taxon>
        <taxon>Phascolarctos</taxon>
    </lineage>
</organism>
<dbReference type="GO" id="GO:0005509">
    <property type="term" value="F:calcium ion binding"/>
    <property type="evidence" value="ECO:0007669"/>
    <property type="project" value="InterPro"/>
</dbReference>
<dbReference type="Proteomes" id="UP000515140">
    <property type="component" value="Unplaced"/>
</dbReference>
<evidence type="ECO:0000256" key="1">
    <source>
        <dbReference type="ARBA" id="ARBA00007323"/>
    </source>
</evidence>
<protein>
    <submittedName>
        <fullName evidence="9">Protein S100-P isoform X1</fullName>
    </submittedName>
</protein>
<feature type="domain" description="EF-hand" evidence="6">
    <location>
        <begin position="302"/>
        <end position="337"/>
    </location>
</feature>
<keyword evidence="5" id="KW-0812">Transmembrane</keyword>
<dbReference type="SMART" id="SM01394">
    <property type="entry name" value="S_100"/>
    <property type="match status" value="1"/>
</dbReference>
<dbReference type="GO" id="GO:0048306">
    <property type="term" value="F:calcium-dependent protein binding"/>
    <property type="evidence" value="ECO:0007669"/>
    <property type="project" value="TreeGrafter"/>
</dbReference>
<dbReference type="InterPro" id="IPR002048">
    <property type="entry name" value="EF_hand_dom"/>
</dbReference>
<accession>A0A6P5KQ10</accession>